<dbReference type="Gene3D" id="6.10.340.10">
    <property type="match status" value="1"/>
</dbReference>
<dbReference type="FunFam" id="3.30.565.10:FF:000010">
    <property type="entry name" value="Sensor histidine kinase RcsC"/>
    <property type="match status" value="1"/>
</dbReference>
<keyword evidence="7 14" id="KW-0812">Transmembrane</keyword>
<feature type="domain" description="HAMP" evidence="16">
    <location>
        <begin position="91"/>
        <end position="143"/>
    </location>
</feature>
<dbReference type="InterPro" id="IPR003661">
    <property type="entry name" value="HisK_dim/P_dom"/>
</dbReference>
<evidence type="ECO:0000256" key="14">
    <source>
        <dbReference type="SAM" id="Phobius"/>
    </source>
</evidence>
<evidence type="ECO:0000256" key="6">
    <source>
        <dbReference type="ARBA" id="ARBA00022679"/>
    </source>
</evidence>
<accession>A0A370DXR5</accession>
<dbReference type="GO" id="GO:0000155">
    <property type="term" value="F:phosphorelay sensor kinase activity"/>
    <property type="evidence" value="ECO:0007669"/>
    <property type="project" value="InterPro"/>
</dbReference>
<keyword evidence="6" id="KW-0808">Transferase</keyword>
<comment type="catalytic activity">
    <reaction evidence="1">
        <text>ATP + protein L-histidine = ADP + protein N-phospho-L-histidine.</text>
        <dbReference type="EC" id="2.7.13.3"/>
    </reaction>
</comment>
<evidence type="ECO:0000259" key="16">
    <source>
        <dbReference type="PROSITE" id="PS50885"/>
    </source>
</evidence>
<dbReference type="PROSITE" id="PS50109">
    <property type="entry name" value="HIS_KIN"/>
    <property type="match status" value="1"/>
</dbReference>
<dbReference type="CDD" id="cd06225">
    <property type="entry name" value="HAMP"/>
    <property type="match status" value="1"/>
</dbReference>
<dbReference type="FunFam" id="1.10.287.130:FF:000003">
    <property type="entry name" value="Histidine kinase"/>
    <property type="match status" value="1"/>
</dbReference>
<evidence type="ECO:0000256" key="7">
    <source>
        <dbReference type="ARBA" id="ARBA00022692"/>
    </source>
</evidence>
<keyword evidence="9" id="KW-0418">Kinase</keyword>
<dbReference type="Gene3D" id="1.10.287.130">
    <property type="match status" value="1"/>
</dbReference>
<evidence type="ECO:0000256" key="8">
    <source>
        <dbReference type="ARBA" id="ARBA00022741"/>
    </source>
</evidence>
<dbReference type="PANTHER" id="PTHR45339">
    <property type="entry name" value="HYBRID SIGNAL TRANSDUCTION HISTIDINE KINASE J"/>
    <property type="match status" value="1"/>
</dbReference>
<reference evidence="17 18" key="1">
    <citation type="journal article" date="2018" name="ISME J.">
        <title>Endosymbiont genomes yield clues of tubeworm success.</title>
        <authorList>
            <person name="Li Y."/>
            <person name="Liles M.R."/>
            <person name="Halanych K.M."/>
        </authorList>
    </citation>
    <scope>NUCLEOTIDE SEQUENCE [LARGE SCALE GENOMIC DNA]</scope>
    <source>
        <strain evidence="17">A1422</strain>
    </source>
</reference>
<dbReference type="Pfam" id="PF02518">
    <property type="entry name" value="HATPase_c"/>
    <property type="match status" value="1"/>
</dbReference>
<keyword evidence="4" id="KW-1003">Cell membrane</keyword>
<dbReference type="CDD" id="cd16922">
    <property type="entry name" value="HATPase_EvgS-ArcB-TorS-like"/>
    <property type="match status" value="1"/>
</dbReference>
<protein>
    <recommendedName>
        <fullName evidence="3">histidine kinase</fullName>
        <ecNumber evidence="3">2.7.13.3</ecNumber>
    </recommendedName>
</protein>
<name>A0A370DXR5_9GAMM</name>
<dbReference type="InterPro" id="IPR036890">
    <property type="entry name" value="HATPase_C_sf"/>
</dbReference>
<dbReference type="PROSITE" id="PS50885">
    <property type="entry name" value="HAMP"/>
    <property type="match status" value="1"/>
</dbReference>
<keyword evidence="13 14" id="KW-0472">Membrane</keyword>
<evidence type="ECO:0000256" key="13">
    <source>
        <dbReference type="ARBA" id="ARBA00023136"/>
    </source>
</evidence>
<keyword evidence="10" id="KW-0067">ATP-binding</keyword>
<keyword evidence="5" id="KW-0597">Phosphoprotein</keyword>
<evidence type="ECO:0000256" key="5">
    <source>
        <dbReference type="ARBA" id="ARBA00022553"/>
    </source>
</evidence>
<dbReference type="PRINTS" id="PR00344">
    <property type="entry name" value="BCTRLSENSOR"/>
</dbReference>
<dbReference type="InterPro" id="IPR005467">
    <property type="entry name" value="His_kinase_dom"/>
</dbReference>
<keyword evidence="11 14" id="KW-1133">Transmembrane helix</keyword>
<evidence type="ECO:0000256" key="10">
    <source>
        <dbReference type="ARBA" id="ARBA00022840"/>
    </source>
</evidence>
<keyword evidence="8" id="KW-0547">Nucleotide-binding</keyword>
<dbReference type="SUPFAM" id="SSF158472">
    <property type="entry name" value="HAMP domain-like"/>
    <property type="match status" value="1"/>
</dbReference>
<comment type="caution">
    <text evidence="17">The sequence shown here is derived from an EMBL/GenBank/DDBJ whole genome shotgun (WGS) entry which is preliminary data.</text>
</comment>
<proteinExistence type="predicted"/>
<evidence type="ECO:0000256" key="4">
    <source>
        <dbReference type="ARBA" id="ARBA00022475"/>
    </source>
</evidence>
<dbReference type="PANTHER" id="PTHR45339:SF1">
    <property type="entry name" value="HYBRID SIGNAL TRANSDUCTION HISTIDINE KINASE J"/>
    <property type="match status" value="1"/>
</dbReference>
<dbReference type="SMART" id="SM00388">
    <property type="entry name" value="HisKA"/>
    <property type="match status" value="1"/>
</dbReference>
<dbReference type="InterPro" id="IPR003660">
    <property type="entry name" value="HAMP_dom"/>
</dbReference>
<evidence type="ECO:0000256" key="11">
    <source>
        <dbReference type="ARBA" id="ARBA00022989"/>
    </source>
</evidence>
<dbReference type="InterPro" id="IPR003594">
    <property type="entry name" value="HATPase_dom"/>
</dbReference>
<dbReference type="EC" id="2.7.13.3" evidence="3"/>
<dbReference type="SUPFAM" id="SSF47384">
    <property type="entry name" value="Homodimeric domain of signal transducing histidine kinase"/>
    <property type="match status" value="1"/>
</dbReference>
<dbReference type="EMBL" id="QFXD01000189">
    <property type="protein sequence ID" value="RDH89889.1"/>
    <property type="molecule type" value="Genomic_DNA"/>
</dbReference>
<sequence length="405" mass="44938">MAGNINSTDNHIIFRAHVGREIMQIDVSDYPEQSEEPEITALSGTASLGSVAITISTKRLLANKRRIMRNSLLILWFGLIGTILFSLALSKRVTGPISRLTKAVVQMRAGDFSTLIPEKSYREIASLEESFNTMARELKLSQETMQQRIDQATSDLTQTMEALEIQNVELDLARKRALMASHVKSEFLANMSHEIRTPMNGVLGFANLLKRMDLDKKQKDIVNTITKSATNLLEIINHILDYSKLEYGRLEPDSSSFSVTECFEDPVVLLAPSAQDKDLELVLMVYSDVPDRLIGDLTRIRQIPVNLLSNAIKFTHTGEVIVRVMLEHETDSECTLSFTVTDTGIGIDHDAQEHLFHAFQQADTSTSRMYGGTGLGLSISRKLAQSMGGSIKVNVSAKESAPLQP</sequence>
<dbReference type="CDD" id="cd00082">
    <property type="entry name" value="HisKA"/>
    <property type="match status" value="1"/>
</dbReference>
<dbReference type="SMART" id="SM00387">
    <property type="entry name" value="HATPase_c"/>
    <property type="match status" value="1"/>
</dbReference>
<dbReference type="InterPro" id="IPR004358">
    <property type="entry name" value="Sig_transdc_His_kin-like_C"/>
</dbReference>
<keyword evidence="12" id="KW-0902">Two-component regulatory system</keyword>
<dbReference type="AlphaFoldDB" id="A0A370DXR5"/>
<dbReference type="SMART" id="SM00304">
    <property type="entry name" value="HAMP"/>
    <property type="match status" value="1"/>
</dbReference>
<dbReference type="Pfam" id="PF00672">
    <property type="entry name" value="HAMP"/>
    <property type="match status" value="1"/>
</dbReference>
<comment type="subcellular location">
    <subcellularLocation>
        <location evidence="2">Cell membrane</location>
        <topology evidence="2">Multi-pass membrane protein</topology>
    </subcellularLocation>
</comment>
<organism evidence="17 18">
    <name type="scientific">endosymbiont of Lamellibrachia luymesi</name>
    <dbReference type="NCBI Taxonomy" id="2200907"/>
    <lineage>
        <taxon>Bacteria</taxon>
        <taxon>Pseudomonadati</taxon>
        <taxon>Pseudomonadota</taxon>
        <taxon>Gammaproteobacteria</taxon>
        <taxon>sulfur-oxidizing symbionts</taxon>
    </lineage>
</organism>
<evidence type="ECO:0000256" key="1">
    <source>
        <dbReference type="ARBA" id="ARBA00000085"/>
    </source>
</evidence>
<dbReference type="SUPFAM" id="SSF55874">
    <property type="entry name" value="ATPase domain of HSP90 chaperone/DNA topoisomerase II/histidine kinase"/>
    <property type="match status" value="1"/>
</dbReference>
<evidence type="ECO:0000256" key="2">
    <source>
        <dbReference type="ARBA" id="ARBA00004651"/>
    </source>
</evidence>
<evidence type="ECO:0000256" key="3">
    <source>
        <dbReference type="ARBA" id="ARBA00012438"/>
    </source>
</evidence>
<dbReference type="Pfam" id="PF00512">
    <property type="entry name" value="HisKA"/>
    <property type="match status" value="1"/>
</dbReference>
<feature type="transmembrane region" description="Helical" evidence="14">
    <location>
        <begin position="73"/>
        <end position="90"/>
    </location>
</feature>
<dbReference type="InterPro" id="IPR036097">
    <property type="entry name" value="HisK_dim/P_sf"/>
</dbReference>
<feature type="domain" description="Histidine kinase" evidence="15">
    <location>
        <begin position="190"/>
        <end position="405"/>
    </location>
</feature>
<dbReference type="Gene3D" id="3.30.565.10">
    <property type="entry name" value="Histidine kinase-like ATPase, C-terminal domain"/>
    <property type="match status" value="1"/>
</dbReference>
<dbReference type="Proteomes" id="UP000255508">
    <property type="component" value="Unassembled WGS sequence"/>
</dbReference>
<evidence type="ECO:0000313" key="17">
    <source>
        <dbReference type="EMBL" id="RDH89889.1"/>
    </source>
</evidence>
<dbReference type="GO" id="GO:0005886">
    <property type="term" value="C:plasma membrane"/>
    <property type="evidence" value="ECO:0007669"/>
    <property type="project" value="UniProtKB-SubCell"/>
</dbReference>
<gene>
    <name evidence="17" type="ORF">DIZ79_10595</name>
</gene>
<evidence type="ECO:0000259" key="15">
    <source>
        <dbReference type="PROSITE" id="PS50109"/>
    </source>
</evidence>
<evidence type="ECO:0000313" key="18">
    <source>
        <dbReference type="Proteomes" id="UP000255508"/>
    </source>
</evidence>
<dbReference type="GO" id="GO:0005524">
    <property type="term" value="F:ATP binding"/>
    <property type="evidence" value="ECO:0007669"/>
    <property type="project" value="UniProtKB-KW"/>
</dbReference>
<evidence type="ECO:0000256" key="9">
    <source>
        <dbReference type="ARBA" id="ARBA00022777"/>
    </source>
</evidence>
<evidence type="ECO:0000256" key="12">
    <source>
        <dbReference type="ARBA" id="ARBA00023012"/>
    </source>
</evidence>